<organism evidence="1">
    <name type="scientific">Hexamita inflata</name>
    <dbReference type="NCBI Taxonomy" id="28002"/>
    <lineage>
        <taxon>Eukaryota</taxon>
        <taxon>Metamonada</taxon>
        <taxon>Diplomonadida</taxon>
        <taxon>Hexamitidae</taxon>
        <taxon>Hexamitinae</taxon>
        <taxon>Hexamita</taxon>
    </lineage>
</organism>
<reference evidence="3 5" key="2">
    <citation type="submission" date="2024-07" db="EMBL/GenBank/DDBJ databases">
        <authorList>
            <person name="Akdeniz Z."/>
        </authorList>
    </citation>
    <scope>NUCLEOTIDE SEQUENCE [LARGE SCALE GENOMIC DNA]</scope>
</reference>
<proteinExistence type="predicted"/>
<dbReference type="EMBL" id="CAXDID020000130">
    <property type="protein sequence ID" value="CAL6035129.1"/>
    <property type="molecule type" value="Genomic_DNA"/>
</dbReference>
<evidence type="ECO:0000313" key="4">
    <source>
        <dbReference type="EMBL" id="CAL6072821.1"/>
    </source>
</evidence>
<evidence type="ECO:0000313" key="3">
    <source>
        <dbReference type="EMBL" id="CAL6035129.1"/>
    </source>
</evidence>
<accession>A0AA86NU42</accession>
<dbReference type="Proteomes" id="UP001642409">
    <property type="component" value="Unassembled WGS sequence"/>
</dbReference>
<evidence type="ECO:0000313" key="2">
    <source>
        <dbReference type="EMBL" id="CAI9966750.1"/>
    </source>
</evidence>
<dbReference type="EMBL" id="CATOUU010000343">
    <property type="protein sequence ID" value="CAI9925606.1"/>
    <property type="molecule type" value="Genomic_DNA"/>
</dbReference>
<evidence type="ECO:0000313" key="1">
    <source>
        <dbReference type="EMBL" id="CAI9925606.1"/>
    </source>
</evidence>
<dbReference type="AlphaFoldDB" id="A0AA86NU42"/>
<name>A0AA86NU42_9EUKA</name>
<gene>
    <name evidence="1" type="ORF">HINF_LOCUS13251</name>
    <name evidence="3" type="ORF">HINF_LOCUS35781</name>
    <name evidence="2" type="ORF">HINF_LOCUS54395</name>
    <name evidence="4" type="ORF">HINF_LOCUS55808</name>
</gene>
<reference evidence="1" key="1">
    <citation type="submission" date="2023-06" db="EMBL/GenBank/DDBJ databases">
        <authorList>
            <person name="Kurt Z."/>
        </authorList>
    </citation>
    <scope>NUCLEOTIDE SEQUENCE</scope>
</reference>
<comment type="caution">
    <text evidence="1">The sequence shown here is derived from an EMBL/GenBank/DDBJ whole genome shotgun (WGS) entry which is preliminary data.</text>
</comment>
<keyword evidence="5" id="KW-1185">Reference proteome</keyword>
<dbReference type="EMBL" id="CATOUU010001009">
    <property type="protein sequence ID" value="CAI9966750.1"/>
    <property type="molecule type" value="Genomic_DNA"/>
</dbReference>
<dbReference type="EMBL" id="CAXDID020000297">
    <property type="protein sequence ID" value="CAL6072821.1"/>
    <property type="molecule type" value="Genomic_DNA"/>
</dbReference>
<evidence type="ECO:0000313" key="5">
    <source>
        <dbReference type="Proteomes" id="UP001642409"/>
    </source>
</evidence>
<sequence length="271" mass="31040">MKIYQISTEKVRKSQKCGQYAVTLRFGIRIQIRAKTGVKSALPYGWRALFIRLQYTYSFKNCKQINQSSFNRQLNRNKRLKWQEPDQIGGDGLLYFKVICLFGLKNKYFRVKYEKQQTINDKRVQLVHCASFTAKSTSSEQLLAPPFNREQVKSPVSSMKFLRISALLPGFCSSAPQSAPHMPIGALPPPSNGPSSSINGFQGVVNAETTDQKQLQCVRIKLLYLKIVTYVIVGLLMKSQTHNEVVDPQILLQIQLFRQTQYQQKQLKYHG</sequence>
<protein>
    <submittedName>
        <fullName evidence="3">Hypothetical_protein</fullName>
    </submittedName>
</protein>